<feature type="compositionally biased region" description="Basic residues" evidence="1">
    <location>
        <begin position="299"/>
        <end position="308"/>
    </location>
</feature>
<dbReference type="VEuPathDB" id="FungiDB:UMAG_10888"/>
<accession>A0A0D1DTP2</accession>
<feature type="region of interest" description="Disordered" evidence="1">
    <location>
        <begin position="171"/>
        <end position="193"/>
    </location>
</feature>
<feature type="region of interest" description="Disordered" evidence="1">
    <location>
        <begin position="209"/>
        <end position="384"/>
    </location>
</feature>
<organism evidence="2 3">
    <name type="scientific">Mycosarcoma maydis</name>
    <name type="common">Corn smut fungus</name>
    <name type="synonym">Ustilago maydis</name>
    <dbReference type="NCBI Taxonomy" id="5270"/>
    <lineage>
        <taxon>Eukaryota</taxon>
        <taxon>Fungi</taxon>
        <taxon>Dikarya</taxon>
        <taxon>Basidiomycota</taxon>
        <taxon>Ustilaginomycotina</taxon>
        <taxon>Ustilaginomycetes</taxon>
        <taxon>Ustilaginales</taxon>
        <taxon>Ustilaginaceae</taxon>
        <taxon>Mycosarcoma</taxon>
    </lineage>
</organism>
<dbReference type="EMBL" id="CM003151">
    <property type="protein sequence ID" value="KIS67649.1"/>
    <property type="molecule type" value="Genomic_DNA"/>
</dbReference>
<evidence type="ECO:0000256" key="1">
    <source>
        <dbReference type="SAM" id="MobiDB-lite"/>
    </source>
</evidence>
<dbReference type="KEGG" id="uma:UMAG_10888"/>
<dbReference type="AlphaFoldDB" id="A0A0D1DTP2"/>
<feature type="compositionally biased region" description="Low complexity" evidence="1">
    <location>
        <begin position="314"/>
        <end position="333"/>
    </location>
</feature>
<dbReference type="GeneID" id="23566856"/>
<sequence length="654" mass="69756">MTAFSTSFGRFGSMRKRESVKKTVQPIDVVAAKQYDHDGPSSASSSSLLTPRPHHYRSTTSSPATSAIWTFAPGSSSTSSSARFVSPPTFVSSSALTSTGVLQNDLEALTPPLSPVHPNSAAAAQATKSPLRRALSRTFFFGSAHATNSAHAQSSAPRISSPIPVVVEATAPHAPRPARPARPVTCPSTGVSPQPNAFGFSASDMTRSHTAGSIVITPPTDATTRRRSRTLMPSTTLTECDRPTPSCSQRSLSSSWSSRFSRPSSPLAATNATDAENRALAPQTPSAPPASPRASLRSIRQKHARKSLHSIFGLSASHTSSTRSESASPHASSRPPPRRRLTRSTSEESFHCRGPGFDAPPAADTRPSVDEGVSRSLDVNPRSSAAVPRSVSLYSCSYPTSMPSSGARRMSDFTIDSYQEAVHASTRAAHDILSEIEAEQEYEYALAGLGLSDPLPAAPRVIPKRLSATSQISLTESIPSSVPSSSMISLSSIEDQLGSASWSSIPSMQNWFSACPPTPPSSIRLQLEFRSLPLPSPALLCSMPNQVEKDDKARPLSGIFISSNSSVLELKETIANRMRESGYRLSPKNLTLTLHLNEDVRANAETALGLKLSVYGKNPAKVLDDSSRLLFEEGAQEEDLVVVDCDPSQILWSI</sequence>
<reference evidence="2 3" key="1">
    <citation type="journal article" date="2006" name="Nature">
        <title>Insights from the genome of the biotrophic fungal plant pathogen Ustilago maydis.</title>
        <authorList>
            <person name="Kamper J."/>
            <person name="Kahmann R."/>
            <person name="Bolker M."/>
            <person name="Ma L.J."/>
            <person name="Brefort T."/>
            <person name="Saville B.J."/>
            <person name="Banuett F."/>
            <person name="Kronstad J.W."/>
            <person name="Gold S.E."/>
            <person name="Muller O."/>
            <person name="Perlin M.H."/>
            <person name="Wosten H.A."/>
            <person name="de Vries R."/>
            <person name="Ruiz-Herrera J."/>
            <person name="Reynaga-Pena C.G."/>
            <person name="Snetselaar K."/>
            <person name="McCann M."/>
            <person name="Perez-Martin J."/>
            <person name="Feldbrugge M."/>
            <person name="Basse C.W."/>
            <person name="Steinberg G."/>
            <person name="Ibeas J.I."/>
            <person name="Holloman W."/>
            <person name="Guzman P."/>
            <person name="Farman M."/>
            <person name="Stajich J.E."/>
            <person name="Sentandreu R."/>
            <person name="Gonzalez-Prieto J.M."/>
            <person name="Kennell J.C."/>
            <person name="Molina L."/>
            <person name="Schirawski J."/>
            <person name="Mendoza-Mendoza A."/>
            <person name="Greilinger D."/>
            <person name="Munch K."/>
            <person name="Rossel N."/>
            <person name="Scherer M."/>
            <person name="Vranes M."/>
            <person name="Ladendorf O."/>
            <person name="Vincon V."/>
            <person name="Fuchs U."/>
            <person name="Sandrock B."/>
            <person name="Meng S."/>
            <person name="Ho E.C."/>
            <person name="Cahill M.J."/>
            <person name="Boyce K.J."/>
            <person name="Klose J."/>
            <person name="Klosterman S.J."/>
            <person name="Deelstra H.J."/>
            <person name="Ortiz-Castellanos L."/>
            <person name="Li W."/>
            <person name="Sanchez-Alonso P."/>
            <person name="Schreier P.H."/>
            <person name="Hauser-Hahn I."/>
            <person name="Vaupel M."/>
            <person name="Koopmann E."/>
            <person name="Friedrich G."/>
            <person name="Voss H."/>
            <person name="Schluter T."/>
            <person name="Margolis J."/>
            <person name="Platt D."/>
            <person name="Swimmer C."/>
            <person name="Gnirke A."/>
            <person name="Chen F."/>
            <person name="Vysotskaia V."/>
            <person name="Mannhaupt G."/>
            <person name="Guldener U."/>
            <person name="Munsterkotter M."/>
            <person name="Haase D."/>
            <person name="Oesterheld M."/>
            <person name="Mewes H.W."/>
            <person name="Mauceli E.W."/>
            <person name="DeCaprio D."/>
            <person name="Wade C.M."/>
            <person name="Butler J."/>
            <person name="Young S."/>
            <person name="Jaffe D.B."/>
            <person name="Calvo S."/>
            <person name="Nusbaum C."/>
            <person name="Galagan J."/>
            <person name="Birren B.W."/>
        </authorList>
    </citation>
    <scope>NUCLEOTIDE SEQUENCE [LARGE SCALE GENOMIC DNA]</scope>
    <source>
        <strain evidence="3">DSM 14603 / FGSC 9021 / UM521</strain>
    </source>
</reference>
<gene>
    <name evidence="2" type="ORF">UMAG_10888</name>
</gene>
<dbReference type="InParanoid" id="A0A0D1DTP2"/>
<dbReference type="RefSeq" id="XP_011390793.1">
    <property type="nucleotide sequence ID" value="XM_011392491.1"/>
</dbReference>
<name>A0A0D1DTP2_MYCMD</name>
<dbReference type="Proteomes" id="UP000000561">
    <property type="component" value="Chromosome 12"/>
</dbReference>
<feature type="compositionally biased region" description="Polar residues" evidence="1">
    <location>
        <begin position="58"/>
        <end position="67"/>
    </location>
</feature>
<feature type="region of interest" description="Disordered" evidence="1">
    <location>
        <begin position="32"/>
        <end position="67"/>
    </location>
</feature>
<evidence type="ECO:0000313" key="3">
    <source>
        <dbReference type="Proteomes" id="UP000000561"/>
    </source>
</evidence>
<dbReference type="eggNOG" id="ENOG502T3U4">
    <property type="taxonomic scope" value="Eukaryota"/>
</dbReference>
<evidence type="ECO:0000313" key="2">
    <source>
        <dbReference type="EMBL" id="KIS67649.1"/>
    </source>
</evidence>
<keyword evidence="3" id="KW-1185">Reference proteome</keyword>
<dbReference type="OrthoDB" id="2555791at2759"/>
<feature type="compositionally biased region" description="Low complexity" evidence="1">
    <location>
        <begin position="245"/>
        <end position="266"/>
    </location>
</feature>
<proteinExistence type="predicted"/>
<protein>
    <submittedName>
        <fullName evidence="2">Uncharacterized protein</fullName>
    </submittedName>
</protein>